<comment type="caution">
    <text evidence="1">The sequence shown here is derived from an EMBL/GenBank/DDBJ whole genome shotgun (WGS) entry which is preliminary data.</text>
</comment>
<accession>A0A087CPT3</accession>
<dbReference type="Proteomes" id="UP000028984">
    <property type="component" value="Unassembled WGS sequence"/>
</dbReference>
<reference evidence="1 2" key="1">
    <citation type="submission" date="2014-03" db="EMBL/GenBank/DDBJ databases">
        <title>Genomics of Bifidobacteria.</title>
        <authorList>
            <person name="Ventura M."/>
            <person name="Milani C."/>
            <person name="Lugli G.A."/>
        </authorList>
    </citation>
    <scope>NUCLEOTIDE SEQUENCE [LARGE SCALE GENOMIC DNA]</scope>
    <source>
        <strain evidence="1 2">DSM 23975</strain>
    </source>
</reference>
<keyword evidence="2" id="KW-1185">Reference proteome</keyword>
<dbReference type="AlphaFoldDB" id="A0A087CPT3"/>
<gene>
    <name evidence="1" type="ORF">BREU_2008</name>
</gene>
<protein>
    <submittedName>
        <fullName evidence="1">Uncharacterized protein</fullName>
    </submittedName>
</protein>
<dbReference type="RefSeq" id="WP_044089572.1">
    <property type="nucleotide sequence ID" value="NZ_JDUW01000011.1"/>
</dbReference>
<proteinExistence type="predicted"/>
<dbReference type="STRING" id="1437610.BREU_2008"/>
<sequence>MGMYQDKKDVLKQIADQTLSGAGDTQKVQEELERLAAEVNSQLSGSATGERAAAILDNAASGLQTVVSALLEAKSKMDSYYSRLEQL</sequence>
<dbReference type="EMBL" id="JGZK01000008">
    <property type="protein sequence ID" value="KFI85283.1"/>
    <property type="molecule type" value="Genomic_DNA"/>
</dbReference>
<name>A0A087CPT3_9BIFI</name>
<evidence type="ECO:0000313" key="2">
    <source>
        <dbReference type="Proteomes" id="UP000028984"/>
    </source>
</evidence>
<organism evidence="1 2">
    <name type="scientific">Bifidobacterium reuteri DSM 23975</name>
    <dbReference type="NCBI Taxonomy" id="1437610"/>
    <lineage>
        <taxon>Bacteria</taxon>
        <taxon>Bacillati</taxon>
        <taxon>Actinomycetota</taxon>
        <taxon>Actinomycetes</taxon>
        <taxon>Bifidobacteriales</taxon>
        <taxon>Bifidobacteriaceae</taxon>
        <taxon>Bifidobacterium</taxon>
    </lineage>
</organism>
<evidence type="ECO:0000313" key="1">
    <source>
        <dbReference type="EMBL" id="KFI85283.1"/>
    </source>
</evidence>